<evidence type="ECO:0000313" key="2">
    <source>
        <dbReference type="EMBL" id="SKA72363.1"/>
    </source>
</evidence>
<evidence type="ECO:0000313" key="3">
    <source>
        <dbReference type="Proteomes" id="UP000190460"/>
    </source>
</evidence>
<protein>
    <recommendedName>
        <fullName evidence="4">Cysteine rich repeat-containing protein</fullName>
    </recommendedName>
</protein>
<dbReference type="OrthoDB" id="9939125at2"/>
<dbReference type="Proteomes" id="UP000190460">
    <property type="component" value="Unassembled WGS sequence"/>
</dbReference>
<reference evidence="2 3" key="1">
    <citation type="submission" date="2017-02" db="EMBL/GenBank/DDBJ databases">
        <authorList>
            <person name="Peterson S.W."/>
        </authorList>
    </citation>
    <scope>NUCLEOTIDE SEQUENCE [LARGE SCALE GENOMIC DNA]</scope>
    <source>
        <strain evidence="2 3">ATCC 49788</strain>
    </source>
</reference>
<feature type="chain" id="PRO_5013386867" description="Cysteine rich repeat-containing protein" evidence="1">
    <location>
        <begin position="19"/>
        <end position="76"/>
    </location>
</feature>
<keyword evidence="1" id="KW-0732">Signal</keyword>
<sequence>MKKVITGALLILLASAQAAEQPDICKQDEQTQQNAETQIKKECALAADPSNCEKQAKAYYQALVGIHCSRTPKERQ</sequence>
<evidence type="ECO:0008006" key="4">
    <source>
        <dbReference type="Google" id="ProtNLM"/>
    </source>
</evidence>
<evidence type="ECO:0000256" key="1">
    <source>
        <dbReference type="SAM" id="SignalP"/>
    </source>
</evidence>
<dbReference type="STRING" id="92487.SAMN02745130_01048"/>
<accession>A0A1T4W555</accession>
<dbReference type="EMBL" id="FUYB01000003">
    <property type="protein sequence ID" value="SKA72363.1"/>
    <property type="molecule type" value="Genomic_DNA"/>
</dbReference>
<dbReference type="AlphaFoldDB" id="A0A1T4W555"/>
<feature type="signal peptide" evidence="1">
    <location>
        <begin position="1"/>
        <end position="18"/>
    </location>
</feature>
<gene>
    <name evidence="2" type="ORF">SAMN02745130_01048</name>
</gene>
<keyword evidence="3" id="KW-1185">Reference proteome</keyword>
<organism evidence="2 3">
    <name type="scientific">Thiothrix eikelboomii</name>
    <dbReference type="NCBI Taxonomy" id="92487"/>
    <lineage>
        <taxon>Bacteria</taxon>
        <taxon>Pseudomonadati</taxon>
        <taxon>Pseudomonadota</taxon>
        <taxon>Gammaproteobacteria</taxon>
        <taxon>Thiotrichales</taxon>
        <taxon>Thiotrichaceae</taxon>
        <taxon>Thiothrix</taxon>
    </lineage>
</organism>
<proteinExistence type="predicted"/>
<dbReference type="RefSeq" id="WP_078921527.1">
    <property type="nucleotide sequence ID" value="NZ_FUYB01000003.1"/>
</dbReference>
<name>A0A1T4W555_9GAMM</name>